<dbReference type="GO" id="GO:0016787">
    <property type="term" value="F:hydrolase activity"/>
    <property type="evidence" value="ECO:0007669"/>
    <property type="project" value="UniProtKB-KW"/>
</dbReference>
<dbReference type="OrthoDB" id="5857104at2759"/>
<dbReference type="GO" id="GO:0005524">
    <property type="term" value="F:ATP binding"/>
    <property type="evidence" value="ECO:0007669"/>
    <property type="project" value="UniProtKB-KW"/>
</dbReference>
<dbReference type="InterPro" id="IPR001650">
    <property type="entry name" value="Helicase_C-like"/>
</dbReference>
<dbReference type="InterPro" id="IPR014001">
    <property type="entry name" value="Helicase_ATP-bd"/>
</dbReference>
<dbReference type="GO" id="GO:0005634">
    <property type="term" value="C:nucleus"/>
    <property type="evidence" value="ECO:0007669"/>
    <property type="project" value="UniProtKB-SubCell"/>
</dbReference>
<evidence type="ECO:0000313" key="13">
    <source>
        <dbReference type="Proteomes" id="UP000693970"/>
    </source>
</evidence>
<evidence type="ECO:0000256" key="6">
    <source>
        <dbReference type="ARBA" id="ARBA00022840"/>
    </source>
</evidence>
<dbReference type="InterPro" id="IPR000330">
    <property type="entry name" value="SNF2_N"/>
</dbReference>
<feature type="compositionally biased region" description="Basic and acidic residues" evidence="9">
    <location>
        <begin position="145"/>
        <end position="154"/>
    </location>
</feature>
<organism evidence="12 13">
    <name type="scientific">Nitzschia inconspicua</name>
    <dbReference type="NCBI Taxonomy" id="303405"/>
    <lineage>
        <taxon>Eukaryota</taxon>
        <taxon>Sar</taxon>
        <taxon>Stramenopiles</taxon>
        <taxon>Ochrophyta</taxon>
        <taxon>Bacillariophyta</taxon>
        <taxon>Bacillariophyceae</taxon>
        <taxon>Bacillariophycidae</taxon>
        <taxon>Bacillariales</taxon>
        <taxon>Bacillariaceae</taxon>
        <taxon>Nitzschia</taxon>
    </lineage>
</organism>
<dbReference type="Pfam" id="PF00176">
    <property type="entry name" value="SNF2-rel_dom"/>
    <property type="match status" value="1"/>
</dbReference>
<reference evidence="12" key="1">
    <citation type="journal article" date="2021" name="Sci. Rep.">
        <title>Diploid genomic architecture of Nitzschia inconspicua, an elite biomass production diatom.</title>
        <authorList>
            <person name="Oliver A."/>
            <person name="Podell S."/>
            <person name="Pinowska A."/>
            <person name="Traller J.C."/>
            <person name="Smith S.R."/>
            <person name="McClure R."/>
            <person name="Beliaev A."/>
            <person name="Bohutskyi P."/>
            <person name="Hill E.A."/>
            <person name="Rabines A."/>
            <person name="Zheng H."/>
            <person name="Allen L.Z."/>
            <person name="Kuo A."/>
            <person name="Grigoriev I.V."/>
            <person name="Allen A.E."/>
            <person name="Hazlebeck D."/>
            <person name="Allen E.E."/>
        </authorList>
    </citation>
    <scope>NUCLEOTIDE SEQUENCE</scope>
    <source>
        <strain evidence="12">Hildebrandi</strain>
    </source>
</reference>
<feature type="domain" description="Helicase C-terminal" evidence="11">
    <location>
        <begin position="638"/>
        <end position="801"/>
    </location>
</feature>
<dbReference type="GO" id="GO:0004386">
    <property type="term" value="F:helicase activity"/>
    <property type="evidence" value="ECO:0007669"/>
    <property type="project" value="UniProtKB-KW"/>
</dbReference>
<keyword evidence="6" id="KW-0067">ATP-binding</keyword>
<evidence type="ECO:0000256" key="4">
    <source>
        <dbReference type="ARBA" id="ARBA00022801"/>
    </source>
</evidence>
<dbReference type="AlphaFoldDB" id="A0A9K3KUG3"/>
<keyword evidence="3" id="KW-0547">Nucleotide-binding</keyword>
<dbReference type="Proteomes" id="UP000693970">
    <property type="component" value="Unassembled WGS sequence"/>
</dbReference>
<feature type="region of interest" description="Disordered" evidence="9">
    <location>
        <begin position="65"/>
        <end position="204"/>
    </location>
</feature>
<feature type="compositionally biased region" description="Basic and acidic residues" evidence="9">
    <location>
        <begin position="170"/>
        <end position="190"/>
    </location>
</feature>
<keyword evidence="4" id="KW-0378">Hydrolase</keyword>
<comment type="subcellular location">
    <subcellularLocation>
        <location evidence="1">Nucleus</location>
    </subcellularLocation>
</comment>
<accession>A0A9K3KUG3</accession>
<proteinExistence type="inferred from homology"/>
<comment type="caution">
    <text evidence="12">The sequence shown here is derived from an EMBL/GenBank/DDBJ whole genome shotgun (WGS) entry which is preliminary data.</text>
</comment>
<evidence type="ECO:0000256" key="2">
    <source>
        <dbReference type="ARBA" id="ARBA00007025"/>
    </source>
</evidence>
<feature type="compositionally biased region" description="Acidic residues" evidence="9">
    <location>
        <begin position="127"/>
        <end position="144"/>
    </location>
</feature>
<dbReference type="InterPro" id="IPR049730">
    <property type="entry name" value="SNF2/RAD54-like_C"/>
</dbReference>
<name>A0A9K3KUG3_9STRA</name>
<protein>
    <submittedName>
        <fullName evidence="12">SNF2-related protein</fullName>
    </submittedName>
</protein>
<comment type="similarity">
    <text evidence="2">Belongs to the SNF2/RAD54 helicase family.</text>
</comment>
<evidence type="ECO:0000259" key="10">
    <source>
        <dbReference type="PROSITE" id="PS51192"/>
    </source>
</evidence>
<dbReference type="CDD" id="cd18793">
    <property type="entry name" value="SF2_C_SNF"/>
    <property type="match status" value="1"/>
</dbReference>
<evidence type="ECO:0000256" key="5">
    <source>
        <dbReference type="ARBA" id="ARBA00022806"/>
    </source>
</evidence>
<evidence type="ECO:0000256" key="9">
    <source>
        <dbReference type="SAM" id="MobiDB-lite"/>
    </source>
</evidence>
<evidence type="ECO:0000256" key="1">
    <source>
        <dbReference type="ARBA" id="ARBA00004123"/>
    </source>
</evidence>
<keyword evidence="13" id="KW-1185">Reference proteome</keyword>
<dbReference type="Pfam" id="PF00271">
    <property type="entry name" value="Helicase_C"/>
    <property type="match status" value="1"/>
</dbReference>
<feature type="domain" description="Helicase ATP-binding" evidence="10">
    <location>
        <begin position="314"/>
        <end position="484"/>
    </location>
</feature>
<dbReference type="PROSITE" id="PS51192">
    <property type="entry name" value="HELICASE_ATP_BIND_1"/>
    <property type="match status" value="1"/>
</dbReference>
<evidence type="ECO:0000256" key="3">
    <source>
        <dbReference type="ARBA" id="ARBA00022741"/>
    </source>
</evidence>
<dbReference type="SMART" id="SM00487">
    <property type="entry name" value="DEXDc"/>
    <property type="match status" value="1"/>
</dbReference>
<feature type="region of interest" description="Disordered" evidence="9">
    <location>
        <begin position="1"/>
        <end position="37"/>
    </location>
</feature>
<feature type="compositionally biased region" description="Low complexity" evidence="9">
    <location>
        <begin position="83"/>
        <end position="92"/>
    </location>
</feature>
<reference evidence="12" key="2">
    <citation type="submission" date="2021-04" db="EMBL/GenBank/DDBJ databases">
        <authorList>
            <person name="Podell S."/>
        </authorList>
    </citation>
    <scope>NUCLEOTIDE SEQUENCE</scope>
    <source>
        <strain evidence="12">Hildebrandi</strain>
    </source>
</reference>
<evidence type="ECO:0000259" key="11">
    <source>
        <dbReference type="PROSITE" id="PS51194"/>
    </source>
</evidence>
<dbReference type="EMBL" id="JAGRRH010000019">
    <property type="protein sequence ID" value="KAG7349410.1"/>
    <property type="molecule type" value="Genomic_DNA"/>
</dbReference>
<evidence type="ECO:0000256" key="7">
    <source>
        <dbReference type="ARBA" id="ARBA00023054"/>
    </source>
</evidence>
<dbReference type="PROSITE" id="PS51194">
    <property type="entry name" value="HELICASE_CTER"/>
    <property type="match status" value="1"/>
</dbReference>
<keyword evidence="8" id="KW-0539">Nucleus</keyword>
<keyword evidence="5" id="KW-0347">Helicase</keyword>
<evidence type="ECO:0000256" key="8">
    <source>
        <dbReference type="ARBA" id="ARBA00023242"/>
    </source>
</evidence>
<dbReference type="FunFam" id="3.40.50.10810:FF:000015">
    <property type="entry name" value="lymphoid-specific helicase isoform X1"/>
    <property type="match status" value="1"/>
</dbReference>
<dbReference type="PANTHER" id="PTHR10799">
    <property type="entry name" value="SNF2/RAD54 HELICASE FAMILY"/>
    <property type="match status" value="1"/>
</dbReference>
<feature type="region of interest" description="Disordered" evidence="9">
    <location>
        <begin position="236"/>
        <end position="272"/>
    </location>
</feature>
<keyword evidence="7" id="KW-0175">Coiled coil</keyword>
<gene>
    <name evidence="12" type="ORF">IV203_012007</name>
</gene>
<evidence type="ECO:0000313" key="12">
    <source>
        <dbReference type="EMBL" id="KAG7349410.1"/>
    </source>
</evidence>
<dbReference type="SMART" id="SM00490">
    <property type="entry name" value="HELICc"/>
    <property type="match status" value="1"/>
</dbReference>
<sequence length="883" mass="98009">MSIPESKMENQPPQPPPPPDGETATSNAVNPATAAVPSETTVKVDVKVEGDTVVIKEEVEMAIETSATSVMNGDVKPVDSNGSSAAASTAAAVKTETQASNTEAAATGGVEEEEEEDDAHSVKSEGADEEDALFTNLEQEEEKEEASHPHEQPKDATAAPKLLQSALVKGDVKMDDSEHGAVEDTVKNSSDEAGEEEHHIHQRQSQLDFLLSKAAEYSSFISRDLEELQSAMTETARMKAEKAEKRAKKRKGSDAKGGSSKKKTKGSSGEALKSAIVKDAQVRTGSKPIFIQPPNLSEGCFLKDYQLEGVRWLASLYENGVSGILADEMGLGKTIQVIALVAHLLTQNVTGAFLVVAPLATLPNWEREFEKWLPSKPAVRYHGAAADREELMKGPLNPKLKRDKDFPVVITSFETAIRDQKKLAKLAPYTYVIVDEGHRLKNHRCMLIQSLKQLPAINRLLLTGTPIQNTLNELWSLLNFVNPQIFDDLSVFQSWFGFKDIGQKTHGGTTEEDILLEQRKNQTVSKLHNILRPFLLRRVKVDVLSEMPPKKEVVVYSGMSKLQQGYATLIEKGVLRDELIRQGIEDGRTLSQTNKMMNQRKNVNHPFIFGEPLDPSTGNHIGTQYPQLLVRASGKFALMDRMLERLHRDGHQVLIFSQMTKVLNIIEDYLQYRNWKYCRIDGQTNIDDRQKAMDVFNSEKTGGANGTRNLSDDRYFVFMLSTRAGGLGINLTAADTCIIFDSDWNPHADSQAMDRCHRLGQTRPVAVYRLLTCNSVDIEMMEKQVSKKKLERMTIAAGDFRKAGMRSMGEMSVEKLQGLLKSDIQDLEGKQEVEDIKIDDEEFDMIMDRKRLFAEGDDAIPQDGKMYNIINAASGDVLGAMTT</sequence>